<dbReference type="InterPro" id="IPR000152">
    <property type="entry name" value="EGF-type_Asp/Asn_hydroxyl_site"/>
</dbReference>
<dbReference type="Pfam" id="PF01414">
    <property type="entry name" value="DSL"/>
    <property type="match status" value="1"/>
</dbReference>
<feature type="disulfide bond" evidence="12">
    <location>
        <begin position="210"/>
        <end position="219"/>
    </location>
</feature>
<dbReference type="Gene3D" id="2.10.25.10">
    <property type="entry name" value="Laminin"/>
    <property type="match status" value="1"/>
</dbReference>
<evidence type="ECO:0000256" key="9">
    <source>
        <dbReference type="ARBA" id="ARBA00023157"/>
    </source>
</evidence>
<dbReference type="InterPro" id="IPR001774">
    <property type="entry name" value="DSL"/>
</dbReference>
<keyword evidence="3 11" id="KW-0245">EGF-like domain</keyword>
<evidence type="ECO:0000256" key="1">
    <source>
        <dbReference type="ARBA" id="ARBA00004479"/>
    </source>
</evidence>
<dbReference type="PROSITE" id="PS01186">
    <property type="entry name" value="EGF_2"/>
    <property type="match status" value="1"/>
</dbReference>
<feature type="compositionally biased region" description="Polar residues" evidence="14">
    <location>
        <begin position="301"/>
        <end position="325"/>
    </location>
</feature>
<organism evidence="19 20">
    <name type="scientific">Plakobranchus ocellatus</name>
    <dbReference type="NCBI Taxonomy" id="259542"/>
    <lineage>
        <taxon>Eukaryota</taxon>
        <taxon>Metazoa</taxon>
        <taxon>Spiralia</taxon>
        <taxon>Lophotrochozoa</taxon>
        <taxon>Mollusca</taxon>
        <taxon>Gastropoda</taxon>
        <taxon>Heterobranchia</taxon>
        <taxon>Euthyneura</taxon>
        <taxon>Panpulmonata</taxon>
        <taxon>Sacoglossa</taxon>
        <taxon>Placobranchoidea</taxon>
        <taxon>Plakobranchidae</taxon>
        <taxon>Plakobranchus</taxon>
    </lineage>
</organism>
<dbReference type="Pfam" id="PF07657">
    <property type="entry name" value="MNNL"/>
    <property type="match status" value="1"/>
</dbReference>
<dbReference type="PANTHER" id="PTHR14949">
    <property type="entry name" value="EGF-LIKE-DOMAIN, MULTIPLE 7, 8"/>
    <property type="match status" value="1"/>
</dbReference>
<feature type="domain" description="DSL" evidence="18">
    <location>
        <begin position="179"/>
        <end position="219"/>
    </location>
</feature>
<evidence type="ECO:0000256" key="8">
    <source>
        <dbReference type="ARBA" id="ARBA00023136"/>
    </source>
</evidence>
<evidence type="ECO:0000256" key="5">
    <source>
        <dbReference type="ARBA" id="ARBA00022729"/>
    </source>
</evidence>
<feature type="disulfide bond" evidence="12">
    <location>
        <begin position="181"/>
        <end position="190"/>
    </location>
</feature>
<evidence type="ECO:0000256" key="4">
    <source>
        <dbReference type="ARBA" id="ARBA00022692"/>
    </source>
</evidence>
<dbReference type="InterPro" id="IPR050969">
    <property type="entry name" value="Dev_Signal_Modulators"/>
</dbReference>
<dbReference type="PROSITE" id="PS00010">
    <property type="entry name" value="ASX_HYDROXYL"/>
    <property type="match status" value="1"/>
</dbReference>
<evidence type="ECO:0000256" key="11">
    <source>
        <dbReference type="PROSITE-ProRule" id="PRU00076"/>
    </source>
</evidence>
<feature type="compositionally biased region" description="Polar residues" evidence="14">
    <location>
        <begin position="399"/>
        <end position="414"/>
    </location>
</feature>
<feature type="region of interest" description="Disordered" evidence="14">
    <location>
        <begin position="276"/>
        <end position="325"/>
    </location>
</feature>
<dbReference type="GO" id="GO:0032502">
    <property type="term" value="P:developmental process"/>
    <property type="evidence" value="ECO:0007669"/>
    <property type="project" value="UniProtKB-ARBA"/>
</dbReference>
<evidence type="ECO:0000256" key="14">
    <source>
        <dbReference type="SAM" id="MobiDB-lite"/>
    </source>
</evidence>
<dbReference type="GO" id="GO:0005509">
    <property type="term" value="F:calcium ion binding"/>
    <property type="evidence" value="ECO:0007669"/>
    <property type="project" value="InterPro"/>
</dbReference>
<dbReference type="PROSITE" id="PS51051">
    <property type="entry name" value="DSL"/>
    <property type="match status" value="1"/>
</dbReference>
<evidence type="ECO:0000256" key="13">
    <source>
        <dbReference type="RuleBase" id="RU280815"/>
    </source>
</evidence>
<dbReference type="InterPro" id="IPR000742">
    <property type="entry name" value="EGF"/>
</dbReference>
<gene>
    <name evidence="19" type="ORF">PoB_006531500</name>
</gene>
<evidence type="ECO:0000256" key="15">
    <source>
        <dbReference type="SAM" id="Phobius"/>
    </source>
</evidence>
<protein>
    <recommendedName>
        <fullName evidence="13">Delta-like protein</fullName>
    </recommendedName>
</protein>
<feature type="compositionally biased region" description="Low complexity" evidence="14">
    <location>
        <begin position="276"/>
        <end position="300"/>
    </location>
</feature>
<dbReference type="GO" id="GO:0016020">
    <property type="term" value="C:membrane"/>
    <property type="evidence" value="ECO:0007669"/>
    <property type="project" value="UniProtKB-SubCell"/>
</dbReference>
<evidence type="ECO:0000313" key="20">
    <source>
        <dbReference type="Proteomes" id="UP000735302"/>
    </source>
</evidence>
<dbReference type="GO" id="GO:0007219">
    <property type="term" value="P:Notch signaling pathway"/>
    <property type="evidence" value="ECO:0007669"/>
    <property type="project" value="InterPro"/>
</dbReference>
<comment type="subcellular location">
    <subcellularLocation>
        <location evidence="1 13">Membrane</location>
        <topology evidence="1 13">Single-pass type I membrane protein</topology>
    </subcellularLocation>
</comment>
<dbReference type="SMART" id="SM00181">
    <property type="entry name" value="EGF"/>
    <property type="match status" value="1"/>
</dbReference>
<dbReference type="PROSITE" id="PS00022">
    <property type="entry name" value="EGF_1"/>
    <property type="match status" value="1"/>
</dbReference>
<feature type="region of interest" description="Disordered" evidence="14">
    <location>
        <begin position="446"/>
        <end position="500"/>
    </location>
</feature>
<feature type="region of interest" description="Disordered" evidence="14">
    <location>
        <begin position="363"/>
        <end position="416"/>
    </location>
</feature>
<dbReference type="Proteomes" id="UP000735302">
    <property type="component" value="Unassembled WGS sequence"/>
</dbReference>
<evidence type="ECO:0000256" key="6">
    <source>
        <dbReference type="ARBA" id="ARBA00022737"/>
    </source>
</evidence>
<dbReference type="SMART" id="SM00051">
    <property type="entry name" value="DSL"/>
    <property type="match status" value="1"/>
</dbReference>
<evidence type="ECO:0000313" key="19">
    <source>
        <dbReference type="EMBL" id="GFO38810.1"/>
    </source>
</evidence>
<evidence type="ECO:0000256" key="16">
    <source>
        <dbReference type="SAM" id="SignalP"/>
    </source>
</evidence>
<feature type="chain" id="PRO_5043371607" description="Delta-like protein" evidence="16">
    <location>
        <begin position="22"/>
        <end position="500"/>
    </location>
</feature>
<name>A0AAV4D3X3_9GAST</name>
<feature type="domain" description="EGF-like" evidence="17">
    <location>
        <begin position="222"/>
        <end position="258"/>
    </location>
</feature>
<dbReference type="Pfam" id="PF00008">
    <property type="entry name" value="EGF"/>
    <property type="match status" value="1"/>
</dbReference>
<feature type="disulfide bond" evidence="11">
    <location>
        <begin position="248"/>
        <end position="257"/>
    </location>
</feature>
<evidence type="ECO:0000256" key="3">
    <source>
        <dbReference type="ARBA" id="ARBA00022536"/>
    </source>
</evidence>
<keyword evidence="9 11" id="KW-1015">Disulfide bond</keyword>
<dbReference type="InterPro" id="IPR011651">
    <property type="entry name" value="Notch_ligand_N"/>
</dbReference>
<dbReference type="PANTHER" id="PTHR14949:SF54">
    <property type="entry name" value="VWFD DOMAIN-CONTAINING PROTEIN"/>
    <property type="match status" value="1"/>
</dbReference>
<dbReference type="AlphaFoldDB" id="A0AAV4D3X3"/>
<dbReference type="GO" id="GO:0005576">
    <property type="term" value="C:extracellular region"/>
    <property type="evidence" value="ECO:0007669"/>
    <property type="project" value="TreeGrafter"/>
</dbReference>
<keyword evidence="2 13" id="KW-0217">Developmental protein</keyword>
<proteinExistence type="predicted"/>
<dbReference type="GO" id="GO:0009986">
    <property type="term" value="C:cell surface"/>
    <property type="evidence" value="ECO:0007669"/>
    <property type="project" value="TreeGrafter"/>
</dbReference>
<dbReference type="Gene3D" id="2.60.40.3510">
    <property type="match status" value="1"/>
</dbReference>
<evidence type="ECO:0000256" key="12">
    <source>
        <dbReference type="PROSITE-ProRule" id="PRU00377"/>
    </source>
</evidence>
<dbReference type="EMBL" id="BLXT01007365">
    <property type="protein sequence ID" value="GFO38810.1"/>
    <property type="molecule type" value="Genomic_DNA"/>
</dbReference>
<evidence type="ECO:0000259" key="17">
    <source>
        <dbReference type="PROSITE" id="PS50026"/>
    </source>
</evidence>
<keyword evidence="4 13" id="KW-0812">Transmembrane</keyword>
<keyword evidence="7 13" id="KW-1133">Transmembrane helix</keyword>
<evidence type="ECO:0000256" key="10">
    <source>
        <dbReference type="ARBA" id="ARBA00023180"/>
    </source>
</evidence>
<keyword evidence="8 13" id="KW-0472">Membrane</keyword>
<dbReference type="CDD" id="cd00054">
    <property type="entry name" value="EGF_CA"/>
    <property type="match status" value="1"/>
</dbReference>
<evidence type="ECO:0000256" key="7">
    <source>
        <dbReference type="ARBA" id="ARBA00022989"/>
    </source>
</evidence>
<feature type="transmembrane region" description="Helical" evidence="15">
    <location>
        <begin position="416"/>
        <end position="442"/>
    </location>
</feature>
<dbReference type="SUPFAM" id="SSF57196">
    <property type="entry name" value="EGF/Laminin"/>
    <property type="match status" value="1"/>
</dbReference>
<comment type="caution">
    <text evidence="19">The sequence shown here is derived from an EMBL/GenBank/DDBJ whole genome shotgun (WGS) entry which is preliminary data.</text>
</comment>
<dbReference type="InterPro" id="IPR001881">
    <property type="entry name" value="EGF-like_Ca-bd_dom"/>
</dbReference>
<keyword evidence="10" id="KW-0325">Glycoprotein</keyword>
<evidence type="ECO:0000256" key="2">
    <source>
        <dbReference type="ARBA" id="ARBA00022473"/>
    </source>
</evidence>
<sequence length="500" mass="52978">MKKLIGVIVCLFIDFILLCFAQDNVMVGLQYKNYTNYEGTVADGTCCDANTLTAPHCPADQCDTSFLPCATYVGGQPCKAYFTSATPVMFDNNSFVLDDTIGNMPGNSSPTFQVFRTSYSQGDIQFNIVAREVTGGQRAVIANFSFTIDWMDTYYSDPPFWRKLLLKDTHAELGLDVFYQCIKSFFGPTCDIYCKPTPQYTCLNNGSKNCTEGWMGVDCQDLVPYCKNDSCQNLGTCVNIHLGYTCICNTPYTGLNCETDLSSMSTGSTTANIAVPSTTARRQSSAASTATPSATTSQQSGVMTTTQQGSVMTKSQQGGVVTTSQQSGVMTTTQQGSVMTTTQQSGVVTTTAVNVPAAITTAASKSTPSASVLQVSTTPGNPHTQSGGNGSMGRGPSFSGKTSVRKTTQSSGSEDVTAAVASSVSVVLGLLASLAAAAFYYIKRKKRREKVSPSPDPSTESAELDSNESPSSQSMATNSEPPVNHRMEAPATAPVSATDL</sequence>
<dbReference type="PROSITE" id="PS50026">
    <property type="entry name" value="EGF_3"/>
    <property type="match status" value="1"/>
</dbReference>
<evidence type="ECO:0000259" key="18">
    <source>
        <dbReference type="PROSITE" id="PS51051"/>
    </source>
</evidence>
<dbReference type="SMART" id="SM00179">
    <property type="entry name" value="EGF_CA"/>
    <property type="match status" value="1"/>
</dbReference>
<dbReference type="Gene3D" id="2.10.25.140">
    <property type="match status" value="1"/>
</dbReference>
<comment type="function">
    <text evidence="13">Putative Notch ligand involved in the mediation of Notch signaling.</text>
</comment>
<feature type="compositionally biased region" description="Polar residues" evidence="14">
    <location>
        <begin position="467"/>
        <end position="481"/>
    </location>
</feature>
<keyword evidence="20" id="KW-1185">Reference proteome</keyword>
<comment type="caution">
    <text evidence="11">Lacks conserved residue(s) required for the propagation of feature annotation.</text>
</comment>
<keyword evidence="5 13" id="KW-0732">Signal</keyword>
<feature type="signal peptide" evidence="16">
    <location>
        <begin position="1"/>
        <end position="21"/>
    </location>
</feature>
<keyword evidence="6 13" id="KW-0677">Repeat</keyword>
<accession>A0AAV4D3X3</accession>
<dbReference type="GO" id="GO:0005102">
    <property type="term" value="F:signaling receptor binding"/>
    <property type="evidence" value="ECO:0007669"/>
    <property type="project" value="TreeGrafter"/>
</dbReference>
<feature type="compositionally biased region" description="Polar residues" evidence="14">
    <location>
        <begin position="372"/>
        <end position="386"/>
    </location>
</feature>
<reference evidence="19 20" key="1">
    <citation type="journal article" date="2021" name="Elife">
        <title>Chloroplast acquisition without the gene transfer in kleptoplastic sea slugs, Plakobranchus ocellatus.</title>
        <authorList>
            <person name="Maeda T."/>
            <person name="Takahashi S."/>
            <person name="Yoshida T."/>
            <person name="Shimamura S."/>
            <person name="Takaki Y."/>
            <person name="Nagai Y."/>
            <person name="Toyoda A."/>
            <person name="Suzuki Y."/>
            <person name="Arimoto A."/>
            <person name="Ishii H."/>
            <person name="Satoh N."/>
            <person name="Nishiyama T."/>
            <person name="Hasebe M."/>
            <person name="Maruyama T."/>
            <person name="Minagawa J."/>
            <person name="Obokata J."/>
            <person name="Shigenobu S."/>
        </authorList>
    </citation>
    <scope>NUCLEOTIDE SEQUENCE [LARGE SCALE GENOMIC DNA]</scope>
</reference>